<evidence type="ECO:0000256" key="3">
    <source>
        <dbReference type="ARBA" id="ARBA00023110"/>
    </source>
</evidence>
<protein>
    <recommendedName>
        <fullName evidence="5">Peptidyl-prolyl cis-trans isomerase</fullName>
        <shortName evidence="5">PPIase</shortName>
        <ecNumber evidence="5">5.2.1.8</ecNumber>
    </recommendedName>
</protein>
<dbReference type="CDD" id="cd01920">
    <property type="entry name" value="cyclophilin_EcCYP_like"/>
    <property type="match status" value="1"/>
</dbReference>
<evidence type="ECO:0000256" key="2">
    <source>
        <dbReference type="ARBA" id="ARBA00007365"/>
    </source>
</evidence>
<comment type="catalytic activity">
    <reaction evidence="5">
        <text>[protein]-peptidylproline (omega=180) = [protein]-peptidylproline (omega=0)</text>
        <dbReference type="Rhea" id="RHEA:16237"/>
        <dbReference type="Rhea" id="RHEA-COMP:10747"/>
        <dbReference type="Rhea" id="RHEA-COMP:10748"/>
        <dbReference type="ChEBI" id="CHEBI:83833"/>
        <dbReference type="ChEBI" id="CHEBI:83834"/>
        <dbReference type="EC" id="5.2.1.8"/>
    </reaction>
</comment>
<dbReference type="Proteomes" id="UP000885822">
    <property type="component" value="Unassembled WGS sequence"/>
</dbReference>
<keyword evidence="3 5" id="KW-0697">Rotamase</keyword>
<name>A0A831KB27_9GAMM</name>
<dbReference type="PROSITE" id="PS00170">
    <property type="entry name" value="CSA_PPIASE_1"/>
    <property type="match status" value="1"/>
</dbReference>
<accession>A0A831KB27</accession>
<dbReference type="EMBL" id="DRCV01000048">
    <property type="protein sequence ID" value="HDK37594.1"/>
    <property type="molecule type" value="Genomic_DNA"/>
</dbReference>
<evidence type="ECO:0000256" key="5">
    <source>
        <dbReference type="RuleBase" id="RU363019"/>
    </source>
</evidence>
<dbReference type="SUPFAM" id="SSF50891">
    <property type="entry name" value="Cyclophilin-like"/>
    <property type="match status" value="1"/>
</dbReference>
<dbReference type="InterPro" id="IPR024936">
    <property type="entry name" value="Cyclophilin-type_PPIase"/>
</dbReference>
<dbReference type="Pfam" id="PF00160">
    <property type="entry name" value="Pro_isomerase"/>
    <property type="match status" value="1"/>
</dbReference>
<keyword evidence="4 5" id="KW-0413">Isomerase</keyword>
<dbReference type="PROSITE" id="PS50072">
    <property type="entry name" value="CSA_PPIASE_2"/>
    <property type="match status" value="1"/>
</dbReference>
<comment type="similarity">
    <text evidence="2 5">Belongs to the cyclophilin-type PPIase family.</text>
</comment>
<dbReference type="InterPro" id="IPR002130">
    <property type="entry name" value="Cyclophilin-type_PPIase_dom"/>
</dbReference>
<dbReference type="AlphaFoldDB" id="A0A831KB27"/>
<dbReference type="GO" id="GO:0006457">
    <property type="term" value="P:protein folding"/>
    <property type="evidence" value="ECO:0007669"/>
    <property type="project" value="InterPro"/>
</dbReference>
<gene>
    <name evidence="7" type="ORF">ENG92_01065</name>
</gene>
<sequence>MITLKTNMGDIVIELNEEKAPISSANFKQYVEDGFYDGVIFHRVIPNFMIQGGGFMPDMMQKATREPIENEAKNGLGNEKYTLAMARTMDPHSASAQFFINTKDNSFLDYPGQDGWGYAVFGKVVRGTEVVDKIEQVATGNVAGHSDVPVEPVIIEKAEISD</sequence>
<dbReference type="InterPro" id="IPR020892">
    <property type="entry name" value="Cyclophilin-type_PPIase_CS"/>
</dbReference>
<evidence type="ECO:0000259" key="6">
    <source>
        <dbReference type="PROSITE" id="PS50072"/>
    </source>
</evidence>
<comment type="function">
    <text evidence="1 5">PPIases accelerate the folding of proteins. It catalyzes the cis-trans isomerization of proline imidic peptide bonds in oligopeptides.</text>
</comment>
<organism evidence="7">
    <name type="scientific">Thiolapillus brandeum</name>
    <dbReference type="NCBI Taxonomy" id="1076588"/>
    <lineage>
        <taxon>Bacteria</taxon>
        <taxon>Pseudomonadati</taxon>
        <taxon>Pseudomonadota</taxon>
        <taxon>Gammaproteobacteria</taxon>
        <taxon>Chromatiales</taxon>
        <taxon>Sedimenticolaceae</taxon>
        <taxon>Thiolapillus</taxon>
    </lineage>
</organism>
<dbReference type="Gene3D" id="2.40.100.10">
    <property type="entry name" value="Cyclophilin-like"/>
    <property type="match status" value="1"/>
</dbReference>
<dbReference type="GO" id="GO:0003755">
    <property type="term" value="F:peptidyl-prolyl cis-trans isomerase activity"/>
    <property type="evidence" value="ECO:0007669"/>
    <property type="project" value="UniProtKB-UniRule"/>
</dbReference>
<evidence type="ECO:0000256" key="4">
    <source>
        <dbReference type="ARBA" id="ARBA00023235"/>
    </source>
</evidence>
<dbReference type="EC" id="5.2.1.8" evidence="5"/>
<evidence type="ECO:0000256" key="1">
    <source>
        <dbReference type="ARBA" id="ARBA00002388"/>
    </source>
</evidence>
<feature type="domain" description="PPIase cyclophilin-type" evidence="6">
    <location>
        <begin position="1"/>
        <end position="160"/>
    </location>
</feature>
<dbReference type="InterPro" id="IPR029000">
    <property type="entry name" value="Cyclophilin-like_dom_sf"/>
</dbReference>
<dbReference type="PANTHER" id="PTHR43246">
    <property type="entry name" value="PEPTIDYL-PROLYL CIS-TRANS ISOMERASE CYP38, CHLOROPLASTIC"/>
    <property type="match status" value="1"/>
</dbReference>
<comment type="caution">
    <text evidence="7">The sequence shown here is derived from an EMBL/GenBank/DDBJ whole genome shotgun (WGS) entry which is preliminary data.</text>
</comment>
<dbReference type="PRINTS" id="PR00153">
    <property type="entry name" value="CSAPPISMRASE"/>
</dbReference>
<reference evidence="7" key="1">
    <citation type="journal article" date="2020" name="mSystems">
        <title>Genome- and Community-Level Interaction Insights into Carbon Utilization and Element Cycling Functions of Hydrothermarchaeota in Hydrothermal Sediment.</title>
        <authorList>
            <person name="Zhou Z."/>
            <person name="Liu Y."/>
            <person name="Xu W."/>
            <person name="Pan J."/>
            <person name="Luo Z.H."/>
            <person name="Li M."/>
        </authorList>
    </citation>
    <scope>NUCLEOTIDE SEQUENCE [LARGE SCALE GENOMIC DNA]</scope>
    <source>
        <strain evidence="7">HyVt-26</strain>
    </source>
</reference>
<evidence type="ECO:0000313" key="7">
    <source>
        <dbReference type="EMBL" id="HDK37594.1"/>
    </source>
</evidence>
<proteinExistence type="inferred from homology"/>
<dbReference type="PIRSF" id="PIRSF001467">
    <property type="entry name" value="Peptidylpro_ismrse"/>
    <property type="match status" value="1"/>
</dbReference>
<dbReference type="InterPro" id="IPR044665">
    <property type="entry name" value="E_coli_cyclophilin_A-like"/>
</dbReference>